<gene>
    <name evidence="13" type="primary">nudC</name>
    <name evidence="13" type="ORF">KFK14_02700</name>
</gene>
<comment type="similarity">
    <text evidence="3">Belongs to the Nudix hydrolase family. NudC subfamily.</text>
</comment>
<keyword evidence="14" id="KW-1185">Reference proteome</keyword>
<proteinExistence type="inferred from homology"/>
<evidence type="ECO:0000256" key="4">
    <source>
        <dbReference type="ARBA" id="ARBA00012381"/>
    </source>
</evidence>
<dbReference type="PANTHER" id="PTHR42904:SF6">
    <property type="entry name" value="NAD-CAPPED RNA HYDROLASE NUDT12"/>
    <property type="match status" value="1"/>
</dbReference>
<dbReference type="CDD" id="cd03429">
    <property type="entry name" value="NUDIX_NADH_pyrophosphatase_Nudt13"/>
    <property type="match status" value="1"/>
</dbReference>
<keyword evidence="6 10" id="KW-0378">Hydrolase</keyword>
<evidence type="ECO:0000256" key="6">
    <source>
        <dbReference type="ARBA" id="ARBA00022801"/>
    </source>
</evidence>
<reference evidence="13" key="1">
    <citation type="submission" date="2021-04" db="EMBL/GenBank/DDBJ databases">
        <title>Isolation of p-tert-butylphenol degrading bacteria Sphingobium phenoxybenzoativorans Tas13 from active sludge.</title>
        <authorList>
            <person name="Li Y."/>
        </authorList>
    </citation>
    <scope>NUCLEOTIDE SEQUENCE</scope>
    <source>
        <strain evidence="13">Tas13</strain>
    </source>
</reference>
<evidence type="ECO:0000313" key="14">
    <source>
        <dbReference type="Proteomes" id="UP000681425"/>
    </source>
</evidence>
<evidence type="ECO:0000313" key="13">
    <source>
        <dbReference type="EMBL" id="QUT06404.1"/>
    </source>
</evidence>
<comment type="cofactor">
    <cofactor evidence="1">
        <name>Mg(2+)</name>
        <dbReference type="ChEBI" id="CHEBI:18420"/>
    </cofactor>
</comment>
<evidence type="ECO:0000256" key="10">
    <source>
        <dbReference type="RuleBase" id="RU003476"/>
    </source>
</evidence>
<dbReference type="Pfam" id="PF00293">
    <property type="entry name" value="NUDIX"/>
    <property type="match status" value="1"/>
</dbReference>
<evidence type="ECO:0000256" key="5">
    <source>
        <dbReference type="ARBA" id="ARBA00022723"/>
    </source>
</evidence>
<dbReference type="GO" id="GO:0006742">
    <property type="term" value="P:NADP+ catabolic process"/>
    <property type="evidence" value="ECO:0007669"/>
    <property type="project" value="TreeGrafter"/>
</dbReference>
<dbReference type="Gene3D" id="3.90.79.20">
    <property type="match status" value="1"/>
</dbReference>
<dbReference type="GO" id="GO:0005829">
    <property type="term" value="C:cytosol"/>
    <property type="evidence" value="ECO:0007669"/>
    <property type="project" value="TreeGrafter"/>
</dbReference>
<organism evidence="13 14">
    <name type="scientific">Sphingobium phenoxybenzoativorans</name>
    <dbReference type="NCBI Taxonomy" id="1592790"/>
    <lineage>
        <taxon>Bacteria</taxon>
        <taxon>Pseudomonadati</taxon>
        <taxon>Pseudomonadota</taxon>
        <taxon>Alphaproteobacteria</taxon>
        <taxon>Sphingomonadales</taxon>
        <taxon>Sphingomonadaceae</taxon>
        <taxon>Sphingobium</taxon>
    </lineage>
</organism>
<feature type="domain" description="Nudix hydrolase" evidence="12">
    <location>
        <begin position="196"/>
        <end position="322"/>
    </location>
</feature>
<dbReference type="GO" id="GO:0046872">
    <property type="term" value="F:metal ion binding"/>
    <property type="evidence" value="ECO:0007669"/>
    <property type="project" value="UniProtKB-KW"/>
</dbReference>
<evidence type="ECO:0000256" key="1">
    <source>
        <dbReference type="ARBA" id="ARBA00001946"/>
    </source>
</evidence>
<accession>A0A975K7V2</accession>
<dbReference type="PROSITE" id="PS00893">
    <property type="entry name" value="NUDIX_BOX"/>
    <property type="match status" value="1"/>
</dbReference>
<sequence>MVAESRSGVGGAAHPVRQGCSRRNERGTSLPLIDVAKPKPGPRPGFVGGTLDRADQIRSDPALLARAFADPRAGVLALDGLDPVVAGDTLAIEPLPSGSDPADFILLGQDDNGPLFVRMNPAAPHAANFSPKVWEVAPHLSANALAIYGTARSLVDWHARHGFCAVCGGETGMHKAGWARKCLDHKGLDCSAEHFPRVDPVTIMLAEYGDKVLIGRQHRWPPGRYSALAGFVEPGETLEEAVARELWEEAGIRVSDVSYVMSQPWPFASSLMVACMAQAVDDRLTLDETEIEDAFWVDAAGVRASLNGDPDAPFLAPPVMAVAHHLFLHWLEKVGG</sequence>
<evidence type="ECO:0000256" key="3">
    <source>
        <dbReference type="ARBA" id="ARBA00009595"/>
    </source>
</evidence>
<comment type="cofactor">
    <cofactor evidence="2">
        <name>Zn(2+)</name>
        <dbReference type="ChEBI" id="CHEBI:29105"/>
    </cofactor>
</comment>
<evidence type="ECO:0000256" key="8">
    <source>
        <dbReference type="ARBA" id="ARBA00023027"/>
    </source>
</evidence>
<evidence type="ECO:0000259" key="12">
    <source>
        <dbReference type="PROSITE" id="PS51462"/>
    </source>
</evidence>
<evidence type="ECO:0000256" key="11">
    <source>
        <dbReference type="SAM" id="MobiDB-lite"/>
    </source>
</evidence>
<dbReference type="InterPro" id="IPR020476">
    <property type="entry name" value="Nudix_hydrolase"/>
</dbReference>
<dbReference type="NCBIfam" id="NF001299">
    <property type="entry name" value="PRK00241.1"/>
    <property type="match status" value="1"/>
</dbReference>
<protein>
    <recommendedName>
        <fullName evidence="4">NAD(+) diphosphatase</fullName>
        <ecNumber evidence="4">3.6.1.22</ecNumber>
    </recommendedName>
</protein>
<keyword evidence="7" id="KW-0460">Magnesium</keyword>
<comment type="catalytic activity">
    <reaction evidence="9">
        <text>a 5'-end NAD(+)-phospho-ribonucleoside in mRNA + H2O = a 5'-end phospho-adenosine-phospho-ribonucleoside in mRNA + beta-nicotinamide D-ribonucleotide + 2 H(+)</text>
        <dbReference type="Rhea" id="RHEA:60876"/>
        <dbReference type="Rhea" id="RHEA-COMP:15698"/>
        <dbReference type="Rhea" id="RHEA-COMP:15719"/>
        <dbReference type="ChEBI" id="CHEBI:14649"/>
        <dbReference type="ChEBI" id="CHEBI:15377"/>
        <dbReference type="ChEBI" id="CHEBI:15378"/>
        <dbReference type="ChEBI" id="CHEBI:144029"/>
        <dbReference type="ChEBI" id="CHEBI:144051"/>
    </reaction>
    <physiologicalReaction direction="left-to-right" evidence="9">
        <dbReference type="Rhea" id="RHEA:60877"/>
    </physiologicalReaction>
</comment>
<dbReference type="Gene3D" id="3.90.79.10">
    <property type="entry name" value="Nucleoside Triphosphate Pyrophosphohydrolase"/>
    <property type="match status" value="1"/>
</dbReference>
<dbReference type="GO" id="GO:0035529">
    <property type="term" value="F:NADH pyrophosphatase activity"/>
    <property type="evidence" value="ECO:0007669"/>
    <property type="project" value="TreeGrafter"/>
</dbReference>
<dbReference type="InterPro" id="IPR015797">
    <property type="entry name" value="NUDIX_hydrolase-like_dom_sf"/>
</dbReference>
<dbReference type="Proteomes" id="UP000681425">
    <property type="component" value="Chromosome"/>
</dbReference>
<dbReference type="GO" id="GO:0019677">
    <property type="term" value="P:NAD+ catabolic process"/>
    <property type="evidence" value="ECO:0007669"/>
    <property type="project" value="TreeGrafter"/>
</dbReference>
<dbReference type="InterPro" id="IPR015376">
    <property type="entry name" value="Znr_NADH_PPase"/>
</dbReference>
<dbReference type="InterPro" id="IPR020084">
    <property type="entry name" value="NUDIX_hydrolase_CS"/>
</dbReference>
<dbReference type="PROSITE" id="PS51462">
    <property type="entry name" value="NUDIX"/>
    <property type="match status" value="1"/>
</dbReference>
<dbReference type="EC" id="3.6.1.22" evidence="4"/>
<evidence type="ECO:0000256" key="2">
    <source>
        <dbReference type="ARBA" id="ARBA00001947"/>
    </source>
</evidence>
<keyword evidence="8" id="KW-0520">NAD</keyword>
<evidence type="ECO:0000256" key="7">
    <source>
        <dbReference type="ARBA" id="ARBA00022842"/>
    </source>
</evidence>
<evidence type="ECO:0000256" key="9">
    <source>
        <dbReference type="ARBA" id="ARBA00023679"/>
    </source>
</evidence>
<dbReference type="EMBL" id="CP073910">
    <property type="protein sequence ID" value="QUT06404.1"/>
    <property type="molecule type" value="Genomic_DNA"/>
</dbReference>
<dbReference type="InterPro" id="IPR049734">
    <property type="entry name" value="NudC-like_C"/>
</dbReference>
<keyword evidence="5" id="KW-0479">Metal-binding</keyword>
<dbReference type="KEGG" id="spph:KFK14_02700"/>
<dbReference type="PANTHER" id="PTHR42904">
    <property type="entry name" value="NUDIX HYDROLASE, NUDC SUBFAMILY"/>
    <property type="match status" value="1"/>
</dbReference>
<dbReference type="AlphaFoldDB" id="A0A975K7V2"/>
<name>A0A975K7V2_9SPHN</name>
<dbReference type="SUPFAM" id="SSF55811">
    <property type="entry name" value="Nudix"/>
    <property type="match status" value="1"/>
</dbReference>
<feature type="region of interest" description="Disordered" evidence="11">
    <location>
        <begin position="1"/>
        <end position="43"/>
    </location>
</feature>
<dbReference type="InterPro" id="IPR000086">
    <property type="entry name" value="NUDIX_hydrolase_dom"/>
</dbReference>
<dbReference type="Pfam" id="PF09297">
    <property type="entry name" value="Zn_ribbon_NUD"/>
    <property type="match status" value="1"/>
</dbReference>
<dbReference type="InterPro" id="IPR050241">
    <property type="entry name" value="NAD-cap_RNA_hydrolase_NudC"/>
</dbReference>
<dbReference type="PRINTS" id="PR00502">
    <property type="entry name" value="NUDIXFAMILY"/>
</dbReference>